<comment type="caution">
    <text evidence="1">The sequence shown here is derived from an EMBL/GenBank/DDBJ whole genome shotgun (WGS) entry which is preliminary data.</text>
</comment>
<dbReference type="EMBL" id="BOQL01000111">
    <property type="protein sequence ID" value="GIM80810.1"/>
    <property type="molecule type" value="Genomic_DNA"/>
</dbReference>
<sequence length="100" mass="10903">MKVALDPTVREEWITRLCLHPQSYRTPAAVARLLRGRSDVPHAGRTCPDGTGFGVPVRFRGGMQYPGGASMWSDRDGLCANLTRRSNAGGSMEALQTFNP</sequence>
<gene>
    <name evidence="1" type="ORF">Aau02nite_92150</name>
</gene>
<keyword evidence="2" id="KW-1185">Reference proteome</keyword>
<accession>A0A919SYS9</accession>
<dbReference type="Proteomes" id="UP000681340">
    <property type="component" value="Unassembled WGS sequence"/>
</dbReference>
<name>A0A919SYS9_9ACTN</name>
<protein>
    <submittedName>
        <fullName evidence="1">Uncharacterized protein</fullName>
    </submittedName>
</protein>
<reference evidence="1" key="1">
    <citation type="submission" date="2021-03" db="EMBL/GenBank/DDBJ databases">
        <title>Whole genome shotgun sequence of Actinoplanes auranticolor NBRC 12245.</title>
        <authorList>
            <person name="Komaki H."/>
            <person name="Tamura T."/>
        </authorList>
    </citation>
    <scope>NUCLEOTIDE SEQUENCE</scope>
    <source>
        <strain evidence="1">NBRC 12245</strain>
    </source>
</reference>
<evidence type="ECO:0000313" key="1">
    <source>
        <dbReference type="EMBL" id="GIM80810.1"/>
    </source>
</evidence>
<evidence type="ECO:0000313" key="2">
    <source>
        <dbReference type="Proteomes" id="UP000681340"/>
    </source>
</evidence>
<organism evidence="1 2">
    <name type="scientific">Actinoplanes auranticolor</name>
    <dbReference type="NCBI Taxonomy" id="47988"/>
    <lineage>
        <taxon>Bacteria</taxon>
        <taxon>Bacillati</taxon>
        <taxon>Actinomycetota</taxon>
        <taxon>Actinomycetes</taxon>
        <taxon>Micromonosporales</taxon>
        <taxon>Micromonosporaceae</taxon>
        <taxon>Actinoplanes</taxon>
    </lineage>
</organism>
<proteinExistence type="predicted"/>
<dbReference type="AlphaFoldDB" id="A0A919SYS9"/>